<evidence type="ECO:0000313" key="2">
    <source>
        <dbReference type="EMBL" id="QIS20984.1"/>
    </source>
</evidence>
<protein>
    <submittedName>
        <fullName evidence="2">Helix-turn-helix domain-containing protein</fullName>
    </submittedName>
</protein>
<dbReference type="RefSeq" id="WP_167488291.1">
    <property type="nucleotide sequence ID" value="NZ_CP046173.1"/>
</dbReference>
<dbReference type="PANTHER" id="PTHR35010:SF2">
    <property type="entry name" value="BLL4672 PROTEIN"/>
    <property type="match status" value="1"/>
</dbReference>
<dbReference type="EMBL" id="CP046173">
    <property type="protein sequence ID" value="QIS20984.1"/>
    <property type="molecule type" value="Genomic_DNA"/>
</dbReference>
<dbReference type="InterPro" id="IPR041413">
    <property type="entry name" value="MLTR_LBD"/>
</dbReference>
<dbReference type="Pfam" id="PF17765">
    <property type="entry name" value="MLTR_LBD"/>
    <property type="match status" value="1"/>
</dbReference>
<dbReference type="AlphaFoldDB" id="A0A6G9Z6A4"/>
<organism evidence="2 3">
    <name type="scientific">Nocardia terpenica</name>
    <dbReference type="NCBI Taxonomy" id="455432"/>
    <lineage>
        <taxon>Bacteria</taxon>
        <taxon>Bacillati</taxon>
        <taxon>Actinomycetota</taxon>
        <taxon>Actinomycetes</taxon>
        <taxon>Mycobacteriales</taxon>
        <taxon>Nocardiaceae</taxon>
        <taxon>Nocardia</taxon>
    </lineage>
</organism>
<reference evidence="2 3" key="1">
    <citation type="journal article" date="2019" name="ACS Chem. Biol.">
        <title>Identification and Mobilization of a Cryptic Antibiotic Biosynthesis Gene Locus from a Human-Pathogenic Nocardia Isolate.</title>
        <authorList>
            <person name="Herisse M."/>
            <person name="Ishida K."/>
            <person name="Porter J.L."/>
            <person name="Howden B."/>
            <person name="Hertweck C."/>
            <person name="Stinear T.P."/>
            <person name="Pidot S.J."/>
        </authorList>
    </citation>
    <scope>NUCLEOTIDE SEQUENCE [LARGE SCALE GENOMIC DNA]</scope>
    <source>
        <strain evidence="2 3">AUSMDU00012715</strain>
    </source>
</reference>
<dbReference type="Proteomes" id="UP000500953">
    <property type="component" value="Chromosome"/>
</dbReference>
<gene>
    <name evidence="2" type="ORF">F6W96_24380</name>
</gene>
<dbReference type="Gene3D" id="3.30.450.180">
    <property type="match status" value="1"/>
</dbReference>
<dbReference type="CDD" id="cd00093">
    <property type="entry name" value="HTH_XRE"/>
    <property type="match status" value="1"/>
</dbReference>
<dbReference type="InterPro" id="IPR010982">
    <property type="entry name" value="Lambda_DNA-bd_dom_sf"/>
</dbReference>
<dbReference type="SMART" id="SM00530">
    <property type="entry name" value="HTH_XRE"/>
    <property type="match status" value="1"/>
</dbReference>
<dbReference type="Pfam" id="PF13560">
    <property type="entry name" value="HTH_31"/>
    <property type="match status" value="1"/>
</dbReference>
<evidence type="ECO:0000313" key="3">
    <source>
        <dbReference type="Proteomes" id="UP000500953"/>
    </source>
</evidence>
<evidence type="ECO:0000259" key="1">
    <source>
        <dbReference type="SMART" id="SM00530"/>
    </source>
</evidence>
<dbReference type="InterPro" id="IPR001387">
    <property type="entry name" value="Cro/C1-type_HTH"/>
</dbReference>
<name>A0A6G9Z6A4_9NOCA</name>
<accession>A0A6G9Z6A4</accession>
<sequence length="281" mass="31248">MTELGEFLRAKRAALSPERAGIDTAGRVRRVPGLRRDEVALLADVGVDHYTRLEQGRANGVSEAVVAGIARALQLTADERAHLLALADPQVSPRRRTVRRPSAARVAAPTRVLLDGLTGVPALVMDRRMDILAWNQLVTELFVDFAELLAAERNMVHLLFLDPRVRSRYRDWAAVAADAVARVRTAAAEYPDDTRLTTLIGELSIRDADFRRWWGGRAVRSAESGRKIFAHPTAGDLELDWQALRFTNRADQTLIVYTAVPGSPTEQALQFLQSWNATPRR</sequence>
<dbReference type="PANTHER" id="PTHR35010">
    <property type="entry name" value="BLL4672 PROTEIN-RELATED"/>
    <property type="match status" value="1"/>
</dbReference>
<proteinExistence type="predicted"/>
<dbReference type="SUPFAM" id="SSF47413">
    <property type="entry name" value="lambda repressor-like DNA-binding domains"/>
    <property type="match status" value="1"/>
</dbReference>
<dbReference type="Gene3D" id="1.10.260.40">
    <property type="entry name" value="lambda repressor-like DNA-binding domains"/>
    <property type="match status" value="1"/>
</dbReference>
<dbReference type="GO" id="GO:0003677">
    <property type="term" value="F:DNA binding"/>
    <property type="evidence" value="ECO:0007669"/>
    <property type="project" value="InterPro"/>
</dbReference>
<feature type="domain" description="HTH cro/C1-type" evidence="1">
    <location>
        <begin position="7"/>
        <end position="80"/>
    </location>
</feature>